<keyword evidence="1" id="KW-0547">Nucleotide-binding</keyword>
<proteinExistence type="predicted"/>
<dbReference type="InterPro" id="IPR025943">
    <property type="entry name" value="Sigma_54_int_dom_ATP-bd_2"/>
</dbReference>
<dbReference type="SUPFAM" id="SSF46689">
    <property type="entry name" value="Homeodomain-like"/>
    <property type="match status" value="1"/>
</dbReference>
<dbReference type="InterPro" id="IPR025662">
    <property type="entry name" value="Sigma_54_int_dom_ATP-bd_1"/>
</dbReference>
<dbReference type="InterPro" id="IPR025944">
    <property type="entry name" value="Sigma_54_int_dom_CS"/>
</dbReference>
<dbReference type="PROSITE" id="PS50112">
    <property type="entry name" value="PAS"/>
    <property type="match status" value="1"/>
</dbReference>
<keyword evidence="3" id="KW-0805">Transcription regulation</keyword>
<dbReference type="InParanoid" id="H1XR75"/>
<dbReference type="KEGG" id="caby:Cabys_327"/>
<dbReference type="InterPro" id="IPR002197">
    <property type="entry name" value="HTH_Fis"/>
</dbReference>
<dbReference type="InterPro" id="IPR058031">
    <property type="entry name" value="AAA_lid_NorR"/>
</dbReference>
<dbReference type="AlphaFoldDB" id="H1XR75"/>
<dbReference type="InterPro" id="IPR003593">
    <property type="entry name" value="AAA+_ATPase"/>
</dbReference>
<dbReference type="PRINTS" id="PR01590">
    <property type="entry name" value="HTHFIS"/>
</dbReference>
<evidence type="ECO:0000259" key="6">
    <source>
        <dbReference type="PROSITE" id="PS50045"/>
    </source>
</evidence>
<dbReference type="OrthoDB" id="9814761at2"/>
<dbReference type="InterPro" id="IPR009057">
    <property type="entry name" value="Homeodomain-like_sf"/>
</dbReference>
<keyword evidence="10" id="KW-1185">Reference proteome</keyword>
<keyword evidence="4" id="KW-0238">DNA-binding</keyword>
<dbReference type="Gene3D" id="1.10.8.60">
    <property type="match status" value="1"/>
</dbReference>
<dbReference type="Proteomes" id="UP000004671">
    <property type="component" value="Chromosome"/>
</dbReference>
<dbReference type="SMART" id="SM00091">
    <property type="entry name" value="PAS"/>
    <property type="match status" value="1"/>
</dbReference>
<evidence type="ECO:0000313" key="11">
    <source>
        <dbReference type="Proteomes" id="UP000183868"/>
    </source>
</evidence>
<keyword evidence="2" id="KW-0067">ATP-binding</keyword>
<dbReference type="Proteomes" id="UP000183868">
    <property type="component" value="Chromosome"/>
</dbReference>
<dbReference type="Pfam" id="PF25601">
    <property type="entry name" value="AAA_lid_14"/>
    <property type="match status" value="1"/>
</dbReference>
<keyword evidence="5" id="KW-0804">Transcription</keyword>
<dbReference type="PROSITE" id="PS00688">
    <property type="entry name" value="SIGMA54_INTERACT_3"/>
    <property type="match status" value="1"/>
</dbReference>
<dbReference type="STRING" id="880073.Cabys_327"/>
<protein>
    <submittedName>
        <fullName evidence="8">PAS domain S-box-containing protein</fullName>
    </submittedName>
    <submittedName>
        <fullName evidence="9">PAS modulated sigma54 specific transcriptional regulator, Fis family</fullName>
    </submittedName>
</protein>
<dbReference type="PaxDb" id="880073-Calab_1606"/>
<dbReference type="InterPro" id="IPR027417">
    <property type="entry name" value="P-loop_NTPase"/>
</dbReference>
<dbReference type="InterPro" id="IPR035965">
    <property type="entry name" value="PAS-like_dom_sf"/>
</dbReference>
<name>H1XR75_CALAY</name>
<dbReference type="Pfam" id="PF00158">
    <property type="entry name" value="Sigma54_activat"/>
    <property type="match status" value="1"/>
</dbReference>
<organism evidence="9 10">
    <name type="scientific">Caldithrix abyssi DSM 13497</name>
    <dbReference type="NCBI Taxonomy" id="880073"/>
    <lineage>
        <taxon>Bacteria</taxon>
        <taxon>Pseudomonadati</taxon>
        <taxon>Calditrichota</taxon>
        <taxon>Calditrichia</taxon>
        <taxon>Calditrichales</taxon>
        <taxon>Calditrichaceae</taxon>
        <taxon>Caldithrix</taxon>
    </lineage>
</organism>
<dbReference type="GO" id="GO:0005524">
    <property type="term" value="F:ATP binding"/>
    <property type="evidence" value="ECO:0007669"/>
    <property type="project" value="UniProtKB-KW"/>
</dbReference>
<reference evidence="9 10" key="1">
    <citation type="submission" date="2011-09" db="EMBL/GenBank/DDBJ databases">
        <title>The permanent draft genome of Caldithrix abyssi DSM 13497.</title>
        <authorList>
            <consortium name="US DOE Joint Genome Institute (JGI-PGF)"/>
            <person name="Lucas S."/>
            <person name="Han J."/>
            <person name="Lapidus A."/>
            <person name="Bruce D."/>
            <person name="Goodwin L."/>
            <person name="Pitluck S."/>
            <person name="Peters L."/>
            <person name="Kyrpides N."/>
            <person name="Mavromatis K."/>
            <person name="Ivanova N."/>
            <person name="Mikhailova N."/>
            <person name="Chertkov O."/>
            <person name="Detter J.C."/>
            <person name="Tapia R."/>
            <person name="Han C."/>
            <person name="Land M."/>
            <person name="Hauser L."/>
            <person name="Markowitz V."/>
            <person name="Cheng J.-F."/>
            <person name="Hugenholtz P."/>
            <person name="Woyke T."/>
            <person name="Wu D."/>
            <person name="Spring S."/>
            <person name="Brambilla E."/>
            <person name="Klenk H.-P."/>
            <person name="Eisen J.A."/>
        </authorList>
    </citation>
    <scope>NUCLEOTIDE SEQUENCE [LARGE SCALE GENOMIC DNA]</scope>
    <source>
        <strain evidence="9 10">DSM 13497</strain>
    </source>
</reference>
<dbReference type="PROSITE" id="PS00676">
    <property type="entry name" value="SIGMA54_INTERACT_2"/>
    <property type="match status" value="1"/>
</dbReference>
<dbReference type="eggNOG" id="COG3829">
    <property type="taxonomic scope" value="Bacteria"/>
</dbReference>
<dbReference type="SUPFAM" id="SSF55785">
    <property type="entry name" value="PYP-like sensor domain (PAS domain)"/>
    <property type="match status" value="1"/>
</dbReference>
<dbReference type="EMBL" id="CP018099">
    <property type="protein sequence ID" value="APF17078.1"/>
    <property type="molecule type" value="Genomic_DNA"/>
</dbReference>
<dbReference type="Gene3D" id="3.40.50.300">
    <property type="entry name" value="P-loop containing nucleotide triphosphate hydrolases"/>
    <property type="match status" value="1"/>
</dbReference>
<dbReference type="NCBIfam" id="TIGR00229">
    <property type="entry name" value="sensory_box"/>
    <property type="match status" value="1"/>
</dbReference>
<dbReference type="FunFam" id="3.40.50.300:FF:000006">
    <property type="entry name" value="DNA-binding transcriptional regulator NtrC"/>
    <property type="match status" value="1"/>
</dbReference>
<evidence type="ECO:0000256" key="5">
    <source>
        <dbReference type="ARBA" id="ARBA00023163"/>
    </source>
</evidence>
<dbReference type="PROSITE" id="PS00675">
    <property type="entry name" value="SIGMA54_INTERACT_1"/>
    <property type="match status" value="1"/>
</dbReference>
<evidence type="ECO:0000256" key="3">
    <source>
        <dbReference type="ARBA" id="ARBA00023015"/>
    </source>
</evidence>
<gene>
    <name evidence="8" type="ORF">Cabys_327</name>
    <name evidence="9" type="ORF">Calab_1606</name>
</gene>
<dbReference type="SMART" id="SM00382">
    <property type="entry name" value="AAA"/>
    <property type="match status" value="1"/>
</dbReference>
<accession>H1XR75</accession>
<dbReference type="RefSeq" id="WP_006928305.1">
    <property type="nucleotide sequence ID" value="NZ_CM001402.1"/>
</dbReference>
<dbReference type="PROSITE" id="PS50045">
    <property type="entry name" value="SIGMA54_INTERACT_4"/>
    <property type="match status" value="1"/>
</dbReference>
<dbReference type="PANTHER" id="PTHR32071:SF113">
    <property type="entry name" value="ALGINATE BIOSYNTHESIS TRANSCRIPTIONAL REGULATORY PROTEIN ALGB"/>
    <property type="match status" value="1"/>
</dbReference>
<evidence type="ECO:0000313" key="9">
    <source>
        <dbReference type="EMBL" id="EHO41226.1"/>
    </source>
</evidence>
<dbReference type="HOGENOM" id="CLU_000445_8_1_0"/>
<evidence type="ECO:0000313" key="10">
    <source>
        <dbReference type="Proteomes" id="UP000004671"/>
    </source>
</evidence>
<dbReference type="SUPFAM" id="SSF52540">
    <property type="entry name" value="P-loop containing nucleoside triphosphate hydrolases"/>
    <property type="match status" value="1"/>
</dbReference>
<dbReference type="CDD" id="cd00009">
    <property type="entry name" value="AAA"/>
    <property type="match status" value="1"/>
</dbReference>
<dbReference type="Gene3D" id="3.30.450.20">
    <property type="entry name" value="PAS domain"/>
    <property type="match status" value="1"/>
</dbReference>
<dbReference type="Gene3D" id="1.10.10.60">
    <property type="entry name" value="Homeodomain-like"/>
    <property type="match status" value="1"/>
</dbReference>
<feature type="domain" description="Sigma-54 factor interaction" evidence="6">
    <location>
        <begin position="140"/>
        <end position="369"/>
    </location>
</feature>
<dbReference type="EMBL" id="CM001402">
    <property type="protein sequence ID" value="EHO41226.1"/>
    <property type="molecule type" value="Genomic_DNA"/>
</dbReference>
<dbReference type="PANTHER" id="PTHR32071">
    <property type="entry name" value="TRANSCRIPTIONAL REGULATORY PROTEIN"/>
    <property type="match status" value="1"/>
</dbReference>
<evidence type="ECO:0000313" key="8">
    <source>
        <dbReference type="EMBL" id="APF17078.1"/>
    </source>
</evidence>
<dbReference type="Pfam" id="PF02954">
    <property type="entry name" value="HTH_8"/>
    <property type="match status" value="1"/>
</dbReference>
<evidence type="ECO:0000259" key="7">
    <source>
        <dbReference type="PROSITE" id="PS50112"/>
    </source>
</evidence>
<reference evidence="8 11" key="2">
    <citation type="submission" date="2016-11" db="EMBL/GenBank/DDBJ databases">
        <title>Genomic analysis of Caldithrix abyssi and proposal of a novel bacterial phylum Caldithrichaeota.</title>
        <authorList>
            <person name="Kublanov I."/>
            <person name="Sigalova O."/>
            <person name="Gavrilov S."/>
            <person name="Lebedinsky A."/>
            <person name="Ivanova N."/>
            <person name="Daum C."/>
            <person name="Reddy T."/>
            <person name="Klenk H.P."/>
            <person name="Goker M."/>
            <person name="Reva O."/>
            <person name="Miroshnichenko M."/>
            <person name="Kyprides N."/>
            <person name="Woyke T."/>
            <person name="Gelfand M."/>
        </authorList>
    </citation>
    <scope>NUCLEOTIDE SEQUENCE [LARGE SCALE GENOMIC DNA]</scope>
    <source>
        <strain evidence="8 11">LF13</strain>
    </source>
</reference>
<evidence type="ECO:0000256" key="4">
    <source>
        <dbReference type="ARBA" id="ARBA00023125"/>
    </source>
</evidence>
<dbReference type="CDD" id="cd00130">
    <property type="entry name" value="PAS"/>
    <property type="match status" value="1"/>
</dbReference>
<sequence length="457" mass="52256">MVDPKIECKNLTEIILDNITEGVFTIDHEFNITSFNKAASQITGFPTEQAIGKKCYDVFRSDICEEGCVLKKAIENGKNSYSKIVYIITRKGFRIPIKVTGAALKDKKGNILGGVQTFRDLSTEDDLRKFIRRNYSYHDIVSKNPAMWQLFDLLPQVADSNSTVLIEGESGTGKELVARVIHQLSTRADKNFVAINCGGLPDNLLESELFGYKAGAFTDARRDKIGRIALAEGGTLFLDEIGDISQAFQVKLLRFLQEKTYEPLGSVETINANVRIIAATNKNLEELVAEGIFRKDLYYRIKVVRLHIPPLRQRKEDIPLLIDHFIRRFNNLQGKSIEGVSPRVLEVLMRHSYPGNVRELENIIEHAFVLCNEDIIQEKHLPIDLFEQRPEEIQDEYQKKLNEMEAELILRTLEEHNWNRQAAARALNIHKTTLFRKIKRLGIKLPHVDGRHRHVND</sequence>
<dbReference type="InterPro" id="IPR000014">
    <property type="entry name" value="PAS"/>
</dbReference>
<dbReference type="InterPro" id="IPR002078">
    <property type="entry name" value="Sigma_54_int"/>
</dbReference>
<dbReference type="Pfam" id="PF13426">
    <property type="entry name" value="PAS_9"/>
    <property type="match status" value="1"/>
</dbReference>
<dbReference type="GO" id="GO:0043565">
    <property type="term" value="F:sequence-specific DNA binding"/>
    <property type="evidence" value="ECO:0007669"/>
    <property type="project" value="InterPro"/>
</dbReference>
<feature type="domain" description="PAS" evidence="7">
    <location>
        <begin position="15"/>
        <end position="62"/>
    </location>
</feature>
<dbReference type="GO" id="GO:0006355">
    <property type="term" value="P:regulation of DNA-templated transcription"/>
    <property type="evidence" value="ECO:0007669"/>
    <property type="project" value="InterPro"/>
</dbReference>
<evidence type="ECO:0000256" key="2">
    <source>
        <dbReference type="ARBA" id="ARBA00022840"/>
    </source>
</evidence>
<evidence type="ECO:0000256" key="1">
    <source>
        <dbReference type="ARBA" id="ARBA00022741"/>
    </source>
</evidence>